<evidence type="ECO:0000313" key="2">
    <source>
        <dbReference type="EMBL" id="RSN70643.1"/>
    </source>
</evidence>
<gene>
    <name evidence="2" type="ORF">D9Q81_01150</name>
</gene>
<dbReference type="AlphaFoldDB" id="A0A429GA21"/>
<evidence type="ECO:0000259" key="1">
    <source>
        <dbReference type="Pfam" id="PF14478"/>
    </source>
</evidence>
<evidence type="ECO:0000313" key="3">
    <source>
        <dbReference type="Proteomes" id="UP000278149"/>
    </source>
</evidence>
<dbReference type="Pfam" id="PF14478">
    <property type="entry name" value="DUF4430"/>
    <property type="match status" value="1"/>
</dbReference>
<dbReference type="Gene3D" id="2.170.130.30">
    <property type="match status" value="1"/>
</dbReference>
<dbReference type="InterPro" id="IPR027954">
    <property type="entry name" value="Transcobalamin-like_C"/>
</dbReference>
<organism evidence="2 3">
    <name type="scientific">Candidatus Korarchaeum cryptofilum</name>
    <dbReference type="NCBI Taxonomy" id="498846"/>
    <lineage>
        <taxon>Archaea</taxon>
        <taxon>Thermoproteota</taxon>
        <taxon>Candidatus Korarchaeia</taxon>
        <taxon>Candidatus Korarchaeales</taxon>
        <taxon>Candidatus Korarchaeaceae</taxon>
        <taxon>Candidatus Korarchaeum</taxon>
    </lineage>
</organism>
<feature type="domain" description="Transcobalamin-like C-terminal" evidence="1">
    <location>
        <begin position="67"/>
        <end position="140"/>
    </location>
</feature>
<protein>
    <submittedName>
        <fullName evidence="2">DUF4430 domain-containing protein</fullName>
    </submittedName>
</protein>
<reference evidence="2 3" key="1">
    <citation type="submission" date="2018-10" db="EMBL/GenBank/DDBJ databases">
        <title>Co-occurring genomic capacity for anaerobic methane metabolism and dissimilatory sulfite reduction discovered in the Korarchaeota.</title>
        <authorList>
            <person name="Mckay L.J."/>
            <person name="Dlakic M."/>
            <person name="Fields M.W."/>
            <person name="Delmont T.O."/>
            <person name="Eren A.M."/>
            <person name="Jay Z.J."/>
            <person name="Klingelsmith K.B."/>
            <person name="Rusch D.B."/>
            <person name="Inskeep W.P."/>
        </authorList>
    </citation>
    <scope>NUCLEOTIDE SEQUENCE [LARGE SCALE GENOMIC DNA]</scope>
    <source>
        <strain evidence="2 3">WS</strain>
    </source>
</reference>
<dbReference type="EMBL" id="RCOR01000006">
    <property type="protein sequence ID" value="RSN70643.1"/>
    <property type="molecule type" value="Genomic_DNA"/>
</dbReference>
<proteinExistence type="predicted"/>
<accession>A0A429GA21</accession>
<comment type="caution">
    <text evidence="2">The sequence shown here is derived from an EMBL/GenBank/DDBJ whole genome shotgun (WGS) entry which is preliminary data.</text>
</comment>
<sequence length="150" mass="17219">MDNPSMMRMSERVLKALVVLFFIWGVVATSLYANEVMRGQEGEIRVNIGIRYDNRTEWHNSTVLKKGATLLEATKSVASVNYTEYPGMGCFVNSINGVRNEGSKYWIWWYWDRSMGWVLGPVAADKYLLSDGETLLWFYEDTSSYPPPKP</sequence>
<dbReference type="Proteomes" id="UP000278149">
    <property type="component" value="Unassembled WGS sequence"/>
</dbReference>
<name>A0A429GA21_9CREN</name>